<evidence type="ECO:0000313" key="13">
    <source>
        <dbReference type="Proteomes" id="UP001611494"/>
    </source>
</evidence>
<keyword evidence="3" id="KW-0328">Glycosyltransferase</keyword>
<accession>A0ABW7VPT8</accession>
<dbReference type="InterPro" id="IPR050297">
    <property type="entry name" value="LipidA_mod_glycosyltrf_83"/>
</dbReference>
<feature type="transmembrane region" description="Helical" evidence="9">
    <location>
        <begin position="129"/>
        <end position="149"/>
    </location>
</feature>
<keyword evidence="4" id="KW-0808">Transferase</keyword>
<evidence type="ECO:0000256" key="5">
    <source>
        <dbReference type="ARBA" id="ARBA00022692"/>
    </source>
</evidence>
<proteinExistence type="predicted"/>
<reference evidence="12 13" key="1">
    <citation type="submission" date="2024-10" db="EMBL/GenBank/DDBJ databases">
        <title>The Natural Products Discovery Center: Release of the First 8490 Sequenced Strains for Exploring Actinobacteria Biosynthetic Diversity.</title>
        <authorList>
            <person name="Kalkreuter E."/>
            <person name="Kautsar S.A."/>
            <person name="Yang D."/>
            <person name="Bader C.D."/>
            <person name="Teijaro C.N."/>
            <person name="Fluegel L."/>
            <person name="Davis C.M."/>
            <person name="Simpson J.R."/>
            <person name="Lauterbach L."/>
            <person name="Steele A.D."/>
            <person name="Gui C."/>
            <person name="Meng S."/>
            <person name="Li G."/>
            <person name="Viehrig K."/>
            <person name="Ye F."/>
            <person name="Su P."/>
            <person name="Kiefer A.F."/>
            <person name="Nichols A."/>
            <person name="Cepeda A.J."/>
            <person name="Yan W."/>
            <person name="Fan B."/>
            <person name="Jiang Y."/>
            <person name="Adhikari A."/>
            <person name="Zheng C.-J."/>
            <person name="Schuster L."/>
            <person name="Cowan T.M."/>
            <person name="Smanski M.J."/>
            <person name="Chevrette M.G."/>
            <person name="De Carvalho L.P.S."/>
            <person name="Shen B."/>
        </authorList>
    </citation>
    <scope>NUCLEOTIDE SEQUENCE [LARGE SCALE GENOMIC DNA]</scope>
    <source>
        <strain evidence="12 13">NPDC019377</strain>
    </source>
</reference>
<keyword evidence="2" id="KW-1003">Cell membrane</keyword>
<feature type="transmembrane region" description="Helical" evidence="9">
    <location>
        <begin position="225"/>
        <end position="243"/>
    </location>
</feature>
<dbReference type="PANTHER" id="PTHR33908:SF3">
    <property type="entry name" value="UNDECAPRENYL PHOSPHATE-ALPHA-4-AMINO-4-DEOXY-L-ARABINOSE ARABINOSYL TRANSFERASE"/>
    <property type="match status" value="1"/>
</dbReference>
<evidence type="ECO:0000256" key="3">
    <source>
        <dbReference type="ARBA" id="ARBA00022676"/>
    </source>
</evidence>
<feature type="transmembrane region" description="Helical" evidence="9">
    <location>
        <begin position="200"/>
        <end position="218"/>
    </location>
</feature>
<name>A0ABW7VPT8_9NOCA</name>
<feature type="transmembrane region" description="Helical" evidence="9">
    <location>
        <begin position="24"/>
        <end position="40"/>
    </location>
</feature>
<feature type="transmembrane region" description="Helical" evidence="9">
    <location>
        <begin position="334"/>
        <end position="353"/>
    </location>
</feature>
<evidence type="ECO:0000256" key="9">
    <source>
        <dbReference type="SAM" id="Phobius"/>
    </source>
</evidence>
<comment type="subcellular location">
    <subcellularLocation>
        <location evidence="1">Cell membrane</location>
        <topology evidence="1">Multi-pass membrane protein</topology>
    </subcellularLocation>
</comment>
<feature type="transmembrane region" description="Helical" evidence="9">
    <location>
        <begin position="155"/>
        <end position="172"/>
    </location>
</feature>
<dbReference type="PANTHER" id="PTHR33908">
    <property type="entry name" value="MANNOSYLTRANSFERASE YKCB-RELATED"/>
    <property type="match status" value="1"/>
</dbReference>
<feature type="transmembrane region" description="Helical" evidence="9">
    <location>
        <begin position="413"/>
        <end position="434"/>
    </location>
</feature>
<keyword evidence="5 9" id="KW-0812">Transmembrane</keyword>
<feature type="transmembrane region" description="Helical" evidence="9">
    <location>
        <begin position="359"/>
        <end position="381"/>
    </location>
</feature>
<protein>
    <submittedName>
        <fullName evidence="12">Glycosyltransferase family 39 protein</fullName>
    </submittedName>
</protein>
<dbReference type="Pfam" id="PF13231">
    <property type="entry name" value="PMT_2"/>
    <property type="match status" value="1"/>
</dbReference>
<feature type="transmembrane region" description="Helical" evidence="9">
    <location>
        <begin position="177"/>
        <end position="194"/>
    </location>
</feature>
<feature type="transmembrane region" description="Helical" evidence="9">
    <location>
        <begin position="104"/>
        <end position="122"/>
    </location>
</feature>
<dbReference type="Proteomes" id="UP001611494">
    <property type="component" value="Unassembled WGS sequence"/>
</dbReference>
<dbReference type="InterPro" id="IPR056785">
    <property type="entry name" value="YkcA/B-like_C"/>
</dbReference>
<evidence type="ECO:0000256" key="2">
    <source>
        <dbReference type="ARBA" id="ARBA00022475"/>
    </source>
</evidence>
<dbReference type="Pfam" id="PF24878">
    <property type="entry name" value="YkcB_C"/>
    <property type="match status" value="1"/>
</dbReference>
<evidence type="ECO:0000256" key="4">
    <source>
        <dbReference type="ARBA" id="ARBA00022679"/>
    </source>
</evidence>
<keyword evidence="6 9" id="KW-1133">Transmembrane helix</keyword>
<evidence type="ECO:0000256" key="6">
    <source>
        <dbReference type="ARBA" id="ARBA00022989"/>
    </source>
</evidence>
<evidence type="ECO:0000256" key="1">
    <source>
        <dbReference type="ARBA" id="ARBA00004651"/>
    </source>
</evidence>
<organism evidence="12 13">
    <name type="scientific">Nocardia testacea</name>
    <dbReference type="NCBI Taxonomy" id="248551"/>
    <lineage>
        <taxon>Bacteria</taxon>
        <taxon>Bacillati</taxon>
        <taxon>Actinomycetota</taxon>
        <taxon>Actinomycetes</taxon>
        <taxon>Mycobacteriales</taxon>
        <taxon>Nocardiaceae</taxon>
        <taxon>Nocardia</taxon>
    </lineage>
</organism>
<comment type="caution">
    <text evidence="12">The sequence shown here is derived from an EMBL/GenBank/DDBJ whole genome shotgun (WGS) entry which is preliminary data.</text>
</comment>
<dbReference type="EMBL" id="JBIRYL010000001">
    <property type="protein sequence ID" value="MFI2228623.1"/>
    <property type="molecule type" value="Genomic_DNA"/>
</dbReference>
<feature type="transmembrane region" description="Helical" evidence="9">
    <location>
        <begin position="441"/>
        <end position="460"/>
    </location>
</feature>
<dbReference type="RefSeq" id="WP_397058919.1">
    <property type="nucleotide sequence ID" value="NZ_JBIRYL010000001.1"/>
</dbReference>
<feature type="transmembrane region" description="Helical" evidence="9">
    <location>
        <begin position="304"/>
        <end position="322"/>
    </location>
</feature>
<feature type="domain" description="Putative mannosyltransferase YkcA/B-like C-terminal" evidence="11">
    <location>
        <begin position="541"/>
        <end position="627"/>
    </location>
</feature>
<keyword evidence="7 9" id="KW-0472">Membrane</keyword>
<sequence length="648" mass="67763">MVLTELDRHTAEKPAPPGRTRPQWFTLIALLTGTAVLYLWDLTASGWANQFYSAAVQAGSVSWKAVLFGSSDAANAITVDKPPAALWVMDISARIFGVSPGSVLVPQALMGVAAVGVLYTTVRRVSGHWAGLLAGAVLALTPVAALMFRFNNPDALLVLLLTLAAYCVLRAIEAEAAWWWLPLAGVCVGFGFLAKMMQAFLALPAFAVVYLLAAAVPWRVRIGRSCAAVAAAALSAGWYLALVELWPDDSRPYIGGSQHNSLLELTFGYNGLGRLTGEEVGGLGNHNGDVGWDRLFGMQMGGQIAWLLPAAVLLGLGGLWMLRRAPRTDPQRAALLLWLGWLAVTGAAFSYAHGILHSYYTVALAPALAGAIGTGGALLWARRDRLGPTVLLAGTSVSTAVLAWLLLGRNENWQPWLAPLVLVAGLLSATALLVARGRRGMAVGGLAVTAALLAPTVYTLHTVGTPHGGALPVAGPAAGWPMHGPPPRVGGAPPGLPDDRPGGGRPGGPPTAPFASGRPANFLGGLLGNVTAAPQVVAQIEVGSDDYRWPAAVVGSNNAAAYQLATAEPVMAIGGYNGTDPAPTLAEFQHLVAARQVRHFIDSGMADLPRPHGGSDAAVEITRWVEQTFPARTLDGVTVYDLTEETTR</sequence>
<feature type="domain" description="Glycosyltransferase RgtA/B/C/D-like" evidence="10">
    <location>
        <begin position="80"/>
        <end position="234"/>
    </location>
</feature>
<evidence type="ECO:0000313" key="12">
    <source>
        <dbReference type="EMBL" id="MFI2228623.1"/>
    </source>
</evidence>
<evidence type="ECO:0000259" key="10">
    <source>
        <dbReference type="Pfam" id="PF13231"/>
    </source>
</evidence>
<evidence type="ECO:0000256" key="7">
    <source>
        <dbReference type="ARBA" id="ARBA00023136"/>
    </source>
</evidence>
<evidence type="ECO:0000259" key="11">
    <source>
        <dbReference type="Pfam" id="PF24878"/>
    </source>
</evidence>
<evidence type="ECO:0000256" key="8">
    <source>
        <dbReference type="SAM" id="MobiDB-lite"/>
    </source>
</evidence>
<keyword evidence="13" id="KW-1185">Reference proteome</keyword>
<feature type="transmembrane region" description="Helical" evidence="9">
    <location>
        <begin position="388"/>
        <end position="407"/>
    </location>
</feature>
<feature type="region of interest" description="Disordered" evidence="8">
    <location>
        <begin position="476"/>
        <end position="516"/>
    </location>
</feature>
<dbReference type="InterPro" id="IPR038731">
    <property type="entry name" value="RgtA/B/C-like"/>
</dbReference>
<gene>
    <name evidence="12" type="ORF">ACH49Z_02065</name>
</gene>